<keyword evidence="2" id="KW-0812">Transmembrane</keyword>
<dbReference type="GO" id="GO:0015079">
    <property type="term" value="F:potassium ion transmembrane transporter activity"/>
    <property type="evidence" value="ECO:0007669"/>
    <property type="project" value="InterPro"/>
</dbReference>
<sequence>MEPEVNIFLVNDQNIAFTGETGKQDQSSSDNLNERIANLSKGFNKLYRKFSKRGNFSKYGEKKHEKYFTVEQKRVQCHRCDGYGHIQAECPTVQKKKKANAATWSDSDNNSSNSDGNYTAFFTGVAPDVQTPTTKDDYNSLMEVVTTSTQPAFPKNVHTVTEFEKTDYQDEEKHTQDISEQDEIAFIGYVYPALVLTYSGEAAYYSAKIKYHKGLGVPFAISFFILSIVYSWIYGRQNKGEYEAERKMGLYELTKLVSQENNQVTRVPGIWFFCTDLASGVPPIIRLYVQLSGSLCQVMVIVTMRTLPIKYVLPSERFVVGRFGPMGVYRCLVQYGYKD</sequence>
<evidence type="ECO:0000313" key="4">
    <source>
        <dbReference type="EMBL" id="KAG9447748.1"/>
    </source>
</evidence>
<feature type="domain" description="CCHC-type" evidence="3">
    <location>
        <begin position="77"/>
        <end position="91"/>
    </location>
</feature>
<keyword evidence="1" id="KW-0479">Metal-binding</keyword>
<dbReference type="PANTHER" id="PTHR30540:SF106">
    <property type="entry name" value="POTASSIUM TRANSPORTER 26"/>
    <property type="match status" value="1"/>
</dbReference>
<evidence type="ECO:0000259" key="3">
    <source>
        <dbReference type="PROSITE" id="PS50158"/>
    </source>
</evidence>
<dbReference type="GO" id="GO:0016020">
    <property type="term" value="C:membrane"/>
    <property type="evidence" value="ECO:0007669"/>
    <property type="project" value="InterPro"/>
</dbReference>
<dbReference type="EMBL" id="JAINDJ010000005">
    <property type="protein sequence ID" value="KAG9447748.1"/>
    <property type="molecule type" value="Genomic_DNA"/>
</dbReference>
<dbReference type="InterPro" id="IPR001878">
    <property type="entry name" value="Znf_CCHC"/>
</dbReference>
<dbReference type="GO" id="GO:0008270">
    <property type="term" value="F:zinc ion binding"/>
    <property type="evidence" value="ECO:0007669"/>
    <property type="project" value="UniProtKB-KW"/>
</dbReference>
<name>A0AAV7EG56_ARIFI</name>
<dbReference type="SUPFAM" id="SSF57756">
    <property type="entry name" value="Retrovirus zinc finger-like domains"/>
    <property type="match status" value="1"/>
</dbReference>
<keyword evidence="1" id="KW-0862">Zinc</keyword>
<dbReference type="GO" id="GO:0003676">
    <property type="term" value="F:nucleic acid binding"/>
    <property type="evidence" value="ECO:0007669"/>
    <property type="project" value="InterPro"/>
</dbReference>
<dbReference type="PANTHER" id="PTHR30540">
    <property type="entry name" value="OSMOTIC STRESS POTASSIUM TRANSPORTER"/>
    <property type="match status" value="1"/>
</dbReference>
<proteinExistence type="predicted"/>
<dbReference type="Proteomes" id="UP000825729">
    <property type="component" value="Unassembled WGS sequence"/>
</dbReference>
<gene>
    <name evidence="4" type="ORF">H6P81_013876</name>
</gene>
<evidence type="ECO:0000313" key="5">
    <source>
        <dbReference type="Proteomes" id="UP000825729"/>
    </source>
</evidence>
<organism evidence="4 5">
    <name type="scientific">Aristolochia fimbriata</name>
    <name type="common">White veined hardy Dutchman's pipe vine</name>
    <dbReference type="NCBI Taxonomy" id="158543"/>
    <lineage>
        <taxon>Eukaryota</taxon>
        <taxon>Viridiplantae</taxon>
        <taxon>Streptophyta</taxon>
        <taxon>Embryophyta</taxon>
        <taxon>Tracheophyta</taxon>
        <taxon>Spermatophyta</taxon>
        <taxon>Magnoliopsida</taxon>
        <taxon>Magnoliidae</taxon>
        <taxon>Piperales</taxon>
        <taxon>Aristolochiaceae</taxon>
        <taxon>Aristolochia</taxon>
    </lineage>
</organism>
<keyword evidence="2" id="KW-1133">Transmembrane helix</keyword>
<evidence type="ECO:0000256" key="1">
    <source>
        <dbReference type="PROSITE-ProRule" id="PRU00047"/>
    </source>
</evidence>
<protein>
    <recommendedName>
        <fullName evidence="3">CCHC-type domain-containing protein</fullName>
    </recommendedName>
</protein>
<dbReference type="PROSITE" id="PS50158">
    <property type="entry name" value="ZF_CCHC"/>
    <property type="match status" value="1"/>
</dbReference>
<accession>A0AAV7EG56</accession>
<dbReference type="Pfam" id="PF22776">
    <property type="entry name" value="K_trans_C"/>
    <property type="match status" value="1"/>
</dbReference>
<dbReference type="InterPro" id="IPR053952">
    <property type="entry name" value="K_trans_C"/>
</dbReference>
<keyword evidence="1" id="KW-0863">Zinc-finger</keyword>
<comment type="caution">
    <text evidence="4">The sequence shown here is derived from an EMBL/GenBank/DDBJ whole genome shotgun (WGS) entry which is preliminary data.</text>
</comment>
<dbReference type="AlphaFoldDB" id="A0AAV7EG56"/>
<keyword evidence="5" id="KW-1185">Reference proteome</keyword>
<evidence type="ECO:0000256" key="2">
    <source>
        <dbReference type="SAM" id="Phobius"/>
    </source>
</evidence>
<keyword evidence="2" id="KW-0472">Membrane</keyword>
<feature type="transmembrane region" description="Helical" evidence="2">
    <location>
        <begin position="215"/>
        <end position="233"/>
    </location>
</feature>
<dbReference type="InterPro" id="IPR036875">
    <property type="entry name" value="Znf_CCHC_sf"/>
</dbReference>
<dbReference type="InterPro" id="IPR003855">
    <property type="entry name" value="K+_transporter"/>
</dbReference>
<reference evidence="4 5" key="1">
    <citation type="submission" date="2021-07" db="EMBL/GenBank/DDBJ databases">
        <title>The Aristolochia fimbriata genome: insights into angiosperm evolution, floral development and chemical biosynthesis.</title>
        <authorList>
            <person name="Jiao Y."/>
        </authorList>
    </citation>
    <scope>NUCLEOTIDE SEQUENCE [LARGE SCALE GENOMIC DNA]</scope>
    <source>
        <strain evidence="4">IBCAS-2021</strain>
        <tissue evidence="4">Leaf</tissue>
    </source>
</reference>